<proteinExistence type="inferred from homology"/>
<gene>
    <name evidence="5" type="ORF">ACFFNY_31850</name>
</gene>
<comment type="subcellular location">
    <subcellularLocation>
        <location evidence="1">Cell envelope</location>
    </subcellularLocation>
</comment>
<dbReference type="InterPro" id="IPR006059">
    <property type="entry name" value="SBP"/>
</dbReference>
<dbReference type="PANTHER" id="PTHR43649">
    <property type="entry name" value="ARABINOSE-BINDING PROTEIN-RELATED"/>
    <property type="match status" value="1"/>
</dbReference>
<reference evidence="5 6" key="1">
    <citation type="submission" date="2024-09" db="EMBL/GenBank/DDBJ databases">
        <authorList>
            <person name="Sun Q."/>
            <person name="Mori K."/>
        </authorList>
    </citation>
    <scope>NUCLEOTIDE SEQUENCE [LARGE SCALE GENOMIC DNA]</scope>
    <source>
        <strain evidence="5 6">JCM 12520</strain>
    </source>
</reference>
<dbReference type="RefSeq" id="WP_344910493.1">
    <property type="nucleotide sequence ID" value="NZ_BAAAYO010000009.1"/>
</dbReference>
<comment type="caution">
    <text evidence="5">The sequence shown here is derived from an EMBL/GenBank/DDBJ whole genome shotgun (WGS) entry which is preliminary data.</text>
</comment>
<evidence type="ECO:0000313" key="5">
    <source>
        <dbReference type="EMBL" id="MFB9756195.1"/>
    </source>
</evidence>
<sequence length="438" mass="48352">MPAKQIRALGGVLLTVALGTTGCAGKEAAPVEPSKAAAPAKQEPVTLKFYTKTPIDDFEKYINQFVKKKFPHVTLQVVENKKGSEIQDLIAANDVPDIIWEGLTNMGAALAEYDVPMDMTALAKKYGFDLNQYDAKLVDNIKSYSSKGEILYLPYNVLVFGLHYNKDIFDKFGVAYPKDNMTWEDVNELGKKLTRQEGEQQYIGLRPPLGVNRMQSQLSLSYVDAGGQKAALATDGWKKLFETFKATNDFPNPPVVKSFFDARDEFLKKRTVAMLPDILQLQNSDMAGLEKEGLRWDFATYPTFKDKPNVGVGVFSDGFVLPKGSKHADQAFQVIAYLSSDPEVQSEATRNGRITALKDAKVLEHAFENNPAAKGKNIKAVLSQKYPDPTVSSPYNGAGSGIINAKLVDYVNGKADVNTLLKQAEEEFNKKIAELKSK</sequence>
<dbReference type="Gene3D" id="3.40.190.10">
    <property type="entry name" value="Periplasmic binding protein-like II"/>
    <property type="match status" value="1"/>
</dbReference>
<dbReference type="PROSITE" id="PS51257">
    <property type="entry name" value="PROKAR_LIPOPROTEIN"/>
    <property type="match status" value="1"/>
</dbReference>
<dbReference type="PANTHER" id="PTHR43649:SF31">
    <property type="entry name" value="SN-GLYCEROL-3-PHOSPHATE-BINDING PERIPLASMIC PROTEIN UGPB"/>
    <property type="match status" value="1"/>
</dbReference>
<protein>
    <submittedName>
        <fullName evidence="5">ABC transporter substrate-binding protein</fullName>
    </submittedName>
</protein>
<evidence type="ECO:0000256" key="2">
    <source>
        <dbReference type="ARBA" id="ARBA00008520"/>
    </source>
</evidence>
<dbReference type="InterPro" id="IPR050490">
    <property type="entry name" value="Bact_solute-bd_prot1"/>
</dbReference>
<evidence type="ECO:0000256" key="1">
    <source>
        <dbReference type="ARBA" id="ARBA00004196"/>
    </source>
</evidence>
<accession>A0ABV5W6J5</accession>
<comment type="similarity">
    <text evidence="2">Belongs to the bacterial solute-binding protein 1 family.</text>
</comment>
<dbReference type="EMBL" id="JBHMAG010000021">
    <property type="protein sequence ID" value="MFB9756195.1"/>
    <property type="molecule type" value="Genomic_DNA"/>
</dbReference>
<evidence type="ECO:0000313" key="6">
    <source>
        <dbReference type="Proteomes" id="UP001589619"/>
    </source>
</evidence>
<organism evidence="5 6">
    <name type="scientific">Paenibacillus hodogayensis</name>
    <dbReference type="NCBI Taxonomy" id="279208"/>
    <lineage>
        <taxon>Bacteria</taxon>
        <taxon>Bacillati</taxon>
        <taxon>Bacillota</taxon>
        <taxon>Bacilli</taxon>
        <taxon>Bacillales</taxon>
        <taxon>Paenibacillaceae</taxon>
        <taxon>Paenibacillus</taxon>
    </lineage>
</organism>
<dbReference type="SUPFAM" id="SSF53850">
    <property type="entry name" value="Periplasmic binding protein-like II"/>
    <property type="match status" value="1"/>
</dbReference>
<keyword evidence="6" id="KW-1185">Reference proteome</keyword>
<name>A0ABV5W6J5_9BACL</name>
<keyword evidence="3" id="KW-0813">Transport</keyword>
<evidence type="ECO:0000256" key="3">
    <source>
        <dbReference type="ARBA" id="ARBA00022448"/>
    </source>
</evidence>
<evidence type="ECO:0000256" key="4">
    <source>
        <dbReference type="ARBA" id="ARBA00022729"/>
    </source>
</evidence>
<keyword evidence="4" id="KW-0732">Signal</keyword>
<dbReference type="Pfam" id="PF01547">
    <property type="entry name" value="SBP_bac_1"/>
    <property type="match status" value="1"/>
</dbReference>
<dbReference type="Proteomes" id="UP001589619">
    <property type="component" value="Unassembled WGS sequence"/>
</dbReference>